<dbReference type="InterPro" id="IPR005181">
    <property type="entry name" value="SASA"/>
</dbReference>
<feature type="domain" description="Sialate O-acetylesterase" evidence="2">
    <location>
        <begin position="58"/>
        <end position="284"/>
    </location>
</feature>
<dbReference type="InterPro" id="IPR052940">
    <property type="entry name" value="Carb_Esterase_6"/>
</dbReference>
<dbReference type="PANTHER" id="PTHR31988:SF19">
    <property type="entry name" value="9-O-ACETYL-N-ACETYLNEURAMINIC ACID DEACETYLASE-RELATED"/>
    <property type="match status" value="1"/>
</dbReference>
<dbReference type="GO" id="GO:0047605">
    <property type="term" value="F:acetolactate decarboxylase activity"/>
    <property type="evidence" value="ECO:0007669"/>
    <property type="project" value="InterPro"/>
</dbReference>
<dbReference type="GO" id="GO:0045151">
    <property type="term" value="P:acetoin biosynthetic process"/>
    <property type="evidence" value="ECO:0007669"/>
    <property type="project" value="InterPro"/>
</dbReference>
<dbReference type="EMBL" id="SNYF01000007">
    <property type="protein sequence ID" value="TDQ16634.1"/>
    <property type="molecule type" value="Genomic_DNA"/>
</dbReference>
<dbReference type="Gene3D" id="3.30.1330.80">
    <property type="entry name" value="Hypothetical protein, similar to alpha- acetolactate decarboxylase, domain 2"/>
    <property type="match status" value="1"/>
</dbReference>
<comment type="caution">
    <text evidence="3">The sequence shown here is derived from an EMBL/GenBank/DDBJ whole genome shotgun (WGS) entry which is preliminary data.</text>
</comment>
<proteinExistence type="predicted"/>
<dbReference type="Pfam" id="PF03306">
    <property type="entry name" value="AAL_decarboxy"/>
    <property type="match status" value="1"/>
</dbReference>
<evidence type="ECO:0000256" key="1">
    <source>
        <dbReference type="ARBA" id="ARBA00022801"/>
    </source>
</evidence>
<gene>
    <name evidence="3" type="ORF">DFQ04_2756</name>
</gene>
<dbReference type="InterPro" id="IPR036514">
    <property type="entry name" value="SGNH_hydro_sf"/>
</dbReference>
<keyword evidence="1" id="KW-0378">Hydrolase</keyword>
<accession>A0A4R6T374</accession>
<dbReference type="CDD" id="cd17297">
    <property type="entry name" value="AldB-like"/>
    <property type="match status" value="1"/>
</dbReference>
<dbReference type="Gene3D" id="3.40.50.1110">
    <property type="entry name" value="SGNH hydrolase"/>
    <property type="match status" value="1"/>
</dbReference>
<protein>
    <submittedName>
        <fullName evidence="3">Alpha-acetolactate decarboxylase</fullName>
    </submittedName>
</protein>
<dbReference type="SUPFAM" id="SSF52266">
    <property type="entry name" value="SGNH hydrolase"/>
    <property type="match status" value="1"/>
</dbReference>
<sequence>MKSPLYARIIFLILGIGFLLVLSSSLYGQDNQAQDWRINFPKTKEVVEKLPNPESLFIFFMAGQSNMAGRGFVEPLDTIPNPRILTIDQNNTWVYAKEPLHFYEPNLTGLDCGLSFARTLLDSLPEGVSIAIIPCAVGGSSTEQWLSNETYRGVTLLDNFKEKVALAKEYGTIKGILWHQGESNAKADLIPFFEQRLDSLLAEFRGIVQNETLPIVLGELGSFSEPEESRNNWKAINSIIHQVVDRDSNLALVETQDLKHKGDKVHFDSESQRTMGKRYAAKYLELVNARSKKADNQVTLIGEMKNVMWKGELFGNIDLDTLKNKTHLYGLGPVDYLKGEIMILDGKSYKSTVISDSTMKVEQTFQIKAPFFGYANISKWKPQSLPDSIETIKDLESYLDKITKNSPRPFLFKLNGTVEKAIIHVVNLPEGAKVSSPAEAHQGQVNYPLENEQGDILGFFSTEHKTIFTHHNTFLHMHFITADRQKMGHLDEVRFKKGTMTLYLPAE</sequence>
<evidence type="ECO:0000313" key="3">
    <source>
        <dbReference type="EMBL" id="TDQ16634.1"/>
    </source>
</evidence>
<keyword evidence="4" id="KW-1185">Reference proteome</keyword>
<dbReference type="GO" id="GO:0016788">
    <property type="term" value="F:hydrolase activity, acting on ester bonds"/>
    <property type="evidence" value="ECO:0007669"/>
    <property type="project" value="UniProtKB-ARBA"/>
</dbReference>
<dbReference type="AlphaFoldDB" id="A0A4R6T374"/>
<evidence type="ECO:0000259" key="2">
    <source>
        <dbReference type="Pfam" id="PF03629"/>
    </source>
</evidence>
<dbReference type="SUPFAM" id="SSF117856">
    <property type="entry name" value="AF0104/ALDC/Ptd012-like"/>
    <property type="match status" value="1"/>
</dbReference>
<dbReference type="UniPathway" id="UPA00626">
    <property type="reaction ID" value="UER00678"/>
</dbReference>
<organism evidence="3 4">
    <name type="scientific">Algoriphagus boseongensis</name>
    <dbReference type="NCBI Taxonomy" id="1442587"/>
    <lineage>
        <taxon>Bacteria</taxon>
        <taxon>Pseudomonadati</taxon>
        <taxon>Bacteroidota</taxon>
        <taxon>Cytophagia</taxon>
        <taxon>Cytophagales</taxon>
        <taxon>Cyclobacteriaceae</taxon>
        <taxon>Algoriphagus</taxon>
    </lineage>
</organism>
<reference evidence="3 4" key="1">
    <citation type="submission" date="2019-03" db="EMBL/GenBank/DDBJ databases">
        <title>Genomic Encyclopedia of Type Strains, Phase III (KMG-III): the genomes of soil and plant-associated and newly described type strains.</title>
        <authorList>
            <person name="Whitman W."/>
        </authorList>
    </citation>
    <scope>NUCLEOTIDE SEQUENCE [LARGE SCALE GENOMIC DNA]</scope>
    <source>
        <strain evidence="3 4">CECT 8446</strain>
    </source>
</reference>
<dbReference type="Proteomes" id="UP000294535">
    <property type="component" value="Unassembled WGS sequence"/>
</dbReference>
<evidence type="ECO:0000313" key="4">
    <source>
        <dbReference type="Proteomes" id="UP000294535"/>
    </source>
</evidence>
<dbReference type="InterPro" id="IPR005128">
    <property type="entry name" value="Acetolactate_a_deCO2ase"/>
</dbReference>
<dbReference type="Pfam" id="PF03629">
    <property type="entry name" value="SASA"/>
    <property type="match status" value="1"/>
</dbReference>
<name>A0A4R6T374_9BACT</name>
<dbReference type="PANTHER" id="PTHR31988">
    <property type="entry name" value="ESTERASE, PUTATIVE (DUF303)-RELATED"/>
    <property type="match status" value="1"/>
</dbReference>
<dbReference type="OrthoDB" id="9795554at2"/>
<dbReference type="RefSeq" id="WP_133556724.1">
    <property type="nucleotide sequence ID" value="NZ_SNYF01000007.1"/>
</dbReference>